<proteinExistence type="predicted"/>
<gene>
    <name evidence="1" type="ORF">BFW38_16230</name>
</gene>
<dbReference type="Pfam" id="PF07277">
    <property type="entry name" value="SapC"/>
    <property type="match status" value="1"/>
</dbReference>
<keyword evidence="2" id="KW-1185">Reference proteome</keyword>
<reference evidence="1 2" key="1">
    <citation type="submission" date="2016-08" db="EMBL/GenBank/DDBJ databases">
        <authorList>
            <person name="Seilhamer J.J."/>
        </authorList>
    </citation>
    <scope>NUCLEOTIDE SEQUENCE [LARGE SCALE GENOMIC DNA]</scope>
    <source>
        <strain evidence="1 2">PH27A</strain>
    </source>
</reference>
<comment type="caution">
    <text evidence="1">The sequence shown here is derived from an EMBL/GenBank/DDBJ whole genome shotgun (WGS) entry which is preliminary data.</text>
</comment>
<accession>A0A1E2VCU9</accession>
<dbReference type="RefSeq" id="WP_068999832.1">
    <property type="nucleotide sequence ID" value="NZ_MDTQ01000001.1"/>
</dbReference>
<protein>
    <recommendedName>
        <fullName evidence="3">Peptidase</fullName>
    </recommendedName>
</protein>
<dbReference type="Proteomes" id="UP000094291">
    <property type="component" value="Unassembled WGS sequence"/>
</dbReference>
<dbReference type="STRING" id="197479.BFW38_16230"/>
<dbReference type="EMBL" id="MDTQ01000001">
    <property type="protein sequence ID" value="ODC04848.1"/>
    <property type="molecule type" value="Genomic_DNA"/>
</dbReference>
<sequence>MADFMALDSQAHQNTGWRPAAHYAFAAQHSVVPIVAAELADTLATMPIAWVKTAEERFQLVALLTLVPGQNVFVHPQSHKWIAGYTPLQFRTYPFAMLPVEGQPDKRALCIDRDSGLVESTDELGVHPFYESGTHSDALKPIVAQLKHAEQNRIATQKATDALAAQQLFTPWALKTKNKAGEVIPLNGVYRIDDEALRQLDVEAIQALMQADALAIAYGQLLSMKRTQVLAQLHQTLAKQQPAPSATPEDIDLDDMFGENDDSLFRF</sequence>
<name>A0A1E2VCU9_9GAMM</name>
<dbReference type="InterPro" id="IPR010836">
    <property type="entry name" value="SapC"/>
</dbReference>
<dbReference type="AlphaFoldDB" id="A0A1E2VCU9"/>
<dbReference type="OrthoDB" id="9806524at2"/>
<evidence type="ECO:0000313" key="2">
    <source>
        <dbReference type="Proteomes" id="UP000094291"/>
    </source>
</evidence>
<evidence type="ECO:0008006" key="3">
    <source>
        <dbReference type="Google" id="ProtNLM"/>
    </source>
</evidence>
<evidence type="ECO:0000313" key="1">
    <source>
        <dbReference type="EMBL" id="ODC04848.1"/>
    </source>
</evidence>
<organism evidence="1 2">
    <name type="scientific">Terasakiispira papahanaumokuakeensis</name>
    <dbReference type="NCBI Taxonomy" id="197479"/>
    <lineage>
        <taxon>Bacteria</taxon>
        <taxon>Pseudomonadati</taxon>
        <taxon>Pseudomonadota</taxon>
        <taxon>Gammaproteobacteria</taxon>
        <taxon>Oceanospirillales</taxon>
        <taxon>Terasakiispira</taxon>
    </lineage>
</organism>